<evidence type="ECO:0000256" key="4">
    <source>
        <dbReference type="ARBA" id="ARBA00022980"/>
    </source>
</evidence>
<reference evidence="10" key="1">
    <citation type="submission" date="2019-11" db="EMBL/GenBank/DDBJ databases">
        <title>The nuclear and mitochondrial genomes of Frieseomelitta varia - a highly eusocial stingless bee (Meliponini) with a permanently sterile worker caste.</title>
        <authorList>
            <person name="Freitas F.C.P."/>
            <person name="Lourenco A.P."/>
            <person name="Nunes F.M.F."/>
            <person name="Paschoal A.R."/>
            <person name="Abreu F.C.P."/>
            <person name="Barbin F.O."/>
            <person name="Bataglia L."/>
            <person name="Cardoso-Junior C.A.M."/>
            <person name="Cervoni M.S."/>
            <person name="Silva S.R."/>
            <person name="Dalarmi F."/>
            <person name="Del Lama M.A."/>
            <person name="Depintor T.S."/>
            <person name="Ferreira K.M."/>
            <person name="Goria P.S."/>
            <person name="Jaskot M.C."/>
            <person name="Lago D.C."/>
            <person name="Luna-Lucena D."/>
            <person name="Moda L.M."/>
            <person name="Nascimento L."/>
            <person name="Pedrino M."/>
            <person name="Rabico F.O."/>
            <person name="Sanches F.C."/>
            <person name="Santos D.E."/>
            <person name="Santos C.G."/>
            <person name="Vieira J."/>
            <person name="Lopes T.F."/>
            <person name="Barchuk A.R."/>
            <person name="Hartfelder K."/>
            <person name="Simoes Z.L.P."/>
            <person name="Bitondi M.M.G."/>
            <person name="Pinheiro D.G."/>
        </authorList>
    </citation>
    <scope>NUCLEOTIDE SEQUENCE</scope>
    <source>
        <strain evidence="10">USP_RPSP 00005682</strain>
        <tissue evidence="10">Whole individual</tissue>
    </source>
</reference>
<evidence type="ECO:0000256" key="3">
    <source>
        <dbReference type="ARBA" id="ARBA00022946"/>
    </source>
</evidence>
<gene>
    <name evidence="10" type="ORF">E2986_04935</name>
</gene>
<sequence>MNGLQLYLQSLLNIKHIYNVLTANVGYRYIKRWVSPTQKEITRRKRRLPAQPESKRSNFIEWNRNSEIYAFNTRLSEKFDTEKLNQAFTHKSYILDELKKQQEMGIEEPKFDISHNEEYIEKGREITSEIVKKYLKKSLPRLPEVGITALHDYLMSEQMLATASSHIGTKDIILTSEHPVSQQTLAQTFVALVGALAESVNVDHASAFVRDFLIVGLANKDLTEIWCPTKPFELLNDVISAERKISIEARLIGQAGKNTILSVYHVGIYANKEYLGSGFGETIAEAKDVAAINILAQIYGLHHTSQPLRFNEELNVSA</sequence>
<dbReference type="InterPro" id="IPR036389">
    <property type="entry name" value="RNase_III_sf"/>
</dbReference>
<feature type="domain" description="RNase III" evidence="9">
    <location>
        <begin position="69"/>
        <end position="201"/>
    </location>
</feature>
<dbReference type="SUPFAM" id="SSF69065">
    <property type="entry name" value="RNase III domain-like"/>
    <property type="match status" value="1"/>
</dbReference>
<dbReference type="GO" id="GO:0070125">
    <property type="term" value="P:mitochondrial translational elongation"/>
    <property type="evidence" value="ECO:0007669"/>
    <property type="project" value="TreeGrafter"/>
</dbReference>
<dbReference type="PANTHER" id="PTHR11207">
    <property type="entry name" value="RIBONUCLEASE III"/>
    <property type="match status" value="1"/>
</dbReference>
<dbReference type="PROSITE" id="PS50142">
    <property type="entry name" value="RNASE_3_2"/>
    <property type="match status" value="1"/>
</dbReference>
<dbReference type="AlphaFoldDB" id="A0A833SAW0"/>
<evidence type="ECO:0000256" key="8">
    <source>
        <dbReference type="ARBA" id="ARBA00035187"/>
    </source>
</evidence>
<comment type="subcellular location">
    <subcellularLocation>
        <location evidence="1">Mitochondrion</location>
    </subcellularLocation>
</comment>
<dbReference type="CDD" id="cd19874">
    <property type="entry name" value="DSRM_MRPL44"/>
    <property type="match status" value="1"/>
</dbReference>
<dbReference type="Gene3D" id="1.10.1520.10">
    <property type="entry name" value="Ribonuclease III domain"/>
    <property type="match status" value="1"/>
</dbReference>
<dbReference type="GO" id="GO:0003725">
    <property type="term" value="F:double-stranded RNA binding"/>
    <property type="evidence" value="ECO:0007669"/>
    <property type="project" value="InterPro"/>
</dbReference>
<evidence type="ECO:0000259" key="9">
    <source>
        <dbReference type="PROSITE" id="PS50142"/>
    </source>
</evidence>
<dbReference type="GO" id="GO:0006396">
    <property type="term" value="P:RNA processing"/>
    <property type="evidence" value="ECO:0007669"/>
    <property type="project" value="InterPro"/>
</dbReference>
<dbReference type="SMART" id="SM00535">
    <property type="entry name" value="RIBOc"/>
    <property type="match status" value="1"/>
</dbReference>
<proteinExistence type="inferred from homology"/>
<comment type="caution">
    <text evidence="10">The sequence shown here is derived from an EMBL/GenBank/DDBJ whole genome shotgun (WGS) entry which is preliminary data.</text>
</comment>
<dbReference type="GO" id="GO:0070877">
    <property type="term" value="C:microprocessor complex"/>
    <property type="evidence" value="ECO:0007669"/>
    <property type="project" value="TreeGrafter"/>
</dbReference>
<dbReference type="EMBL" id="WNWW01000580">
    <property type="protein sequence ID" value="KAF3423198.1"/>
    <property type="molecule type" value="Genomic_DNA"/>
</dbReference>
<dbReference type="InterPro" id="IPR055189">
    <property type="entry name" value="RM44_endonuclase"/>
</dbReference>
<keyword evidence="6" id="KW-0687">Ribonucleoprotein</keyword>
<dbReference type="Pfam" id="PF22935">
    <property type="entry name" value="RM44_endonuclase"/>
    <property type="match status" value="1"/>
</dbReference>
<evidence type="ECO:0000256" key="5">
    <source>
        <dbReference type="ARBA" id="ARBA00023128"/>
    </source>
</evidence>
<evidence type="ECO:0000256" key="1">
    <source>
        <dbReference type="ARBA" id="ARBA00004173"/>
    </source>
</evidence>
<evidence type="ECO:0000256" key="2">
    <source>
        <dbReference type="ARBA" id="ARBA00022884"/>
    </source>
</evidence>
<organism evidence="10 11">
    <name type="scientific">Frieseomelitta varia</name>
    <dbReference type="NCBI Taxonomy" id="561572"/>
    <lineage>
        <taxon>Eukaryota</taxon>
        <taxon>Metazoa</taxon>
        <taxon>Ecdysozoa</taxon>
        <taxon>Arthropoda</taxon>
        <taxon>Hexapoda</taxon>
        <taxon>Insecta</taxon>
        <taxon>Pterygota</taxon>
        <taxon>Neoptera</taxon>
        <taxon>Endopterygota</taxon>
        <taxon>Hymenoptera</taxon>
        <taxon>Apocrita</taxon>
        <taxon>Aculeata</taxon>
        <taxon>Apoidea</taxon>
        <taxon>Anthophila</taxon>
        <taxon>Apidae</taxon>
        <taxon>Frieseomelitta</taxon>
    </lineage>
</organism>
<evidence type="ECO:0000256" key="6">
    <source>
        <dbReference type="ARBA" id="ARBA00023274"/>
    </source>
</evidence>
<dbReference type="Gene3D" id="3.30.160.20">
    <property type="match status" value="1"/>
</dbReference>
<evidence type="ECO:0000313" key="10">
    <source>
        <dbReference type="EMBL" id="KAF3423198.1"/>
    </source>
</evidence>
<protein>
    <recommendedName>
        <fullName evidence="8">Large ribosomal subunit protein mL44</fullName>
    </recommendedName>
</protein>
<keyword evidence="5" id="KW-0496">Mitochondrion</keyword>
<comment type="similarity">
    <text evidence="7">Belongs to the ribonuclease III family. Mitochondrion-specific ribosomal protein mL44 subfamily.</text>
</comment>
<keyword evidence="3" id="KW-0809">Transit peptide</keyword>
<dbReference type="InterPro" id="IPR000999">
    <property type="entry name" value="RNase_III_dom"/>
</dbReference>
<dbReference type="Proteomes" id="UP000655588">
    <property type="component" value="Unassembled WGS sequence"/>
</dbReference>
<dbReference type="InterPro" id="IPR044444">
    <property type="entry name" value="Ribosomal_mL44_DSRM_metazoa"/>
</dbReference>
<dbReference type="PANTHER" id="PTHR11207:SF5">
    <property type="entry name" value="LARGE RIBOSOMAL SUBUNIT PROTEIN ML44"/>
    <property type="match status" value="1"/>
</dbReference>
<accession>A0A833SAW0</accession>
<evidence type="ECO:0000256" key="7">
    <source>
        <dbReference type="ARBA" id="ARBA00024034"/>
    </source>
</evidence>
<keyword evidence="11" id="KW-1185">Reference proteome</keyword>
<dbReference type="Pfam" id="PF22892">
    <property type="entry name" value="DSRM_MRPL44"/>
    <property type="match status" value="1"/>
</dbReference>
<keyword evidence="2" id="KW-0694">RNA-binding</keyword>
<dbReference type="GO" id="GO:0005762">
    <property type="term" value="C:mitochondrial large ribosomal subunit"/>
    <property type="evidence" value="ECO:0007669"/>
    <property type="project" value="TreeGrafter"/>
</dbReference>
<dbReference type="GO" id="GO:0004525">
    <property type="term" value="F:ribonuclease III activity"/>
    <property type="evidence" value="ECO:0007669"/>
    <property type="project" value="InterPro"/>
</dbReference>
<keyword evidence="4" id="KW-0689">Ribosomal protein</keyword>
<evidence type="ECO:0000313" key="11">
    <source>
        <dbReference type="Proteomes" id="UP000655588"/>
    </source>
</evidence>
<name>A0A833SAW0_9HYME</name>